<dbReference type="OMA" id="QANINHY"/>
<gene>
    <name evidence="4" type="ORF">CONCODRAFT_40503</name>
</gene>
<organism evidence="4 5">
    <name type="scientific">Conidiobolus coronatus (strain ATCC 28846 / CBS 209.66 / NRRL 28638)</name>
    <name type="common">Delacroixia coronata</name>
    <dbReference type="NCBI Taxonomy" id="796925"/>
    <lineage>
        <taxon>Eukaryota</taxon>
        <taxon>Fungi</taxon>
        <taxon>Fungi incertae sedis</taxon>
        <taxon>Zoopagomycota</taxon>
        <taxon>Entomophthoromycotina</taxon>
        <taxon>Entomophthoromycetes</taxon>
        <taxon>Entomophthorales</taxon>
        <taxon>Ancylistaceae</taxon>
        <taxon>Conidiobolus</taxon>
    </lineage>
</organism>
<evidence type="ECO:0000256" key="2">
    <source>
        <dbReference type="PROSITE-ProRule" id="PRU00176"/>
    </source>
</evidence>
<dbReference type="Pfam" id="PF04059">
    <property type="entry name" value="RRM_2"/>
    <property type="match status" value="1"/>
</dbReference>
<reference evidence="4 5" key="1">
    <citation type="journal article" date="2015" name="Genome Biol. Evol.">
        <title>Phylogenomic analyses indicate that early fungi evolved digesting cell walls of algal ancestors of land plants.</title>
        <authorList>
            <person name="Chang Y."/>
            <person name="Wang S."/>
            <person name="Sekimoto S."/>
            <person name="Aerts A.L."/>
            <person name="Choi C."/>
            <person name="Clum A."/>
            <person name="LaButti K.M."/>
            <person name="Lindquist E.A."/>
            <person name="Yee Ngan C."/>
            <person name="Ohm R.A."/>
            <person name="Salamov A.A."/>
            <person name="Grigoriev I.V."/>
            <person name="Spatafora J.W."/>
            <person name="Berbee M.L."/>
        </authorList>
    </citation>
    <scope>NUCLEOTIDE SEQUENCE [LARGE SCALE GENOMIC DNA]</scope>
    <source>
        <strain evidence="4 5">NRRL 28638</strain>
    </source>
</reference>
<dbReference type="STRING" id="796925.A0A137P3B5"/>
<dbReference type="InterPro" id="IPR007201">
    <property type="entry name" value="Mei2-like_Rrm_C"/>
</dbReference>
<proteinExistence type="predicted"/>
<dbReference type="SUPFAM" id="SSF54928">
    <property type="entry name" value="RNA-binding domain, RBD"/>
    <property type="match status" value="1"/>
</dbReference>
<name>A0A137P3B5_CONC2</name>
<keyword evidence="5" id="KW-1185">Reference proteome</keyword>
<accession>A0A137P3B5</accession>
<evidence type="ECO:0000259" key="3">
    <source>
        <dbReference type="PROSITE" id="PS50102"/>
    </source>
</evidence>
<dbReference type="GO" id="GO:0003723">
    <property type="term" value="F:RNA binding"/>
    <property type="evidence" value="ECO:0007669"/>
    <property type="project" value="UniProtKB-UniRule"/>
</dbReference>
<dbReference type="OrthoDB" id="417481at2759"/>
<dbReference type="Gene3D" id="3.30.70.330">
    <property type="match status" value="1"/>
</dbReference>
<evidence type="ECO:0000313" key="4">
    <source>
        <dbReference type="EMBL" id="KXN69526.1"/>
    </source>
</evidence>
<keyword evidence="1 2" id="KW-0694">RNA-binding</keyword>
<sequence>QDSRTTFMIKNIPNKYNQKMLIDLLNEKLYGKFDFLYLRIDFKNLCNVGYAFINFTSLESIIDFIRCFVGKKWPNFNSEKLCDLAYAKVQGKNALIEKFKNSRYICIFIHI</sequence>
<dbReference type="PANTHER" id="PTHR23189">
    <property type="entry name" value="RNA RECOGNITION MOTIF-CONTAINING"/>
    <property type="match status" value="1"/>
</dbReference>
<dbReference type="InterPro" id="IPR012677">
    <property type="entry name" value="Nucleotide-bd_a/b_plait_sf"/>
</dbReference>
<evidence type="ECO:0000256" key="1">
    <source>
        <dbReference type="ARBA" id="ARBA00022884"/>
    </source>
</evidence>
<dbReference type="InterPro" id="IPR035979">
    <property type="entry name" value="RBD_domain_sf"/>
</dbReference>
<dbReference type="InterPro" id="IPR000504">
    <property type="entry name" value="RRM_dom"/>
</dbReference>
<dbReference type="AlphaFoldDB" id="A0A137P3B5"/>
<feature type="domain" description="RRM" evidence="3">
    <location>
        <begin position="5"/>
        <end position="101"/>
    </location>
</feature>
<dbReference type="Proteomes" id="UP000070444">
    <property type="component" value="Unassembled WGS sequence"/>
</dbReference>
<evidence type="ECO:0000313" key="5">
    <source>
        <dbReference type="Proteomes" id="UP000070444"/>
    </source>
</evidence>
<dbReference type="PROSITE" id="PS50102">
    <property type="entry name" value="RRM"/>
    <property type="match status" value="1"/>
</dbReference>
<feature type="non-terminal residue" evidence="4">
    <location>
        <position position="1"/>
    </location>
</feature>
<protein>
    <submittedName>
        <fullName evidence="4">RNA recognition motif 2</fullName>
    </submittedName>
</protein>
<dbReference type="EMBL" id="KQ964531">
    <property type="protein sequence ID" value="KXN69526.1"/>
    <property type="molecule type" value="Genomic_DNA"/>
</dbReference>